<feature type="region of interest" description="Disordered" evidence="1">
    <location>
        <begin position="1"/>
        <end position="35"/>
    </location>
</feature>
<reference evidence="2 3" key="1">
    <citation type="journal article" date="2020" name="ISME J.">
        <title>Uncovering the hidden diversity of litter-decomposition mechanisms in mushroom-forming fungi.</title>
        <authorList>
            <person name="Floudas D."/>
            <person name="Bentzer J."/>
            <person name="Ahren D."/>
            <person name="Johansson T."/>
            <person name="Persson P."/>
            <person name="Tunlid A."/>
        </authorList>
    </citation>
    <scope>NUCLEOTIDE SEQUENCE [LARGE SCALE GENOMIC DNA]</scope>
    <source>
        <strain evidence="2 3">CBS 406.79</strain>
    </source>
</reference>
<comment type="caution">
    <text evidence="2">The sequence shown here is derived from an EMBL/GenBank/DDBJ whole genome shotgun (WGS) entry which is preliminary data.</text>
</comment>
<dbReference type="AlphaFoldDB" id="A0A8H5GXF1"/>
<name>A0A8H5GXF1_9AGAR</name>
<dbReference type="EMBL" id="JAACJN010000108">
    <property type="protein sequence ID" value="KAF5372792.1"/>
    <property type="molecule type" value="Genomic_DNA"/>
</dbReference>
<feature type="region of interest" description="Disordered" evidence="1">
    <location>
        <begin position="183"/>
        <end position="212"/>
    </location>
</feature>
<evidence type="ECO:0000313" key="2">
    <source>
        <dbReference type="EMBL" id="KAF5372792.1"/>
    </source>
</evidence>
<protein>
    <submittedName>
        <fullName evidence="2">Uncharacterized protein</fullName>
    </submittedName>
</protein>
<dbReference type="Proteomes" id="UP000518752">
    <property type="component" value="Unassembled WGS sequence"/>
</dbReference>
<organism evidence="2 3">
    <name type="scientific">Collybiopsis confluens</name>
    <dbReference type="NCBI Taxonomy" id="2823264"/>
    <lineage>
        <taxon>Eukaryota</taxon>
        <taxon>Fungi</taxon>
        <taxon>Dikarya</taxon>
        <taxon>Basidiomycota</taxon>
        <taxon>Agaricomycotina</taxon>
        <taxon>Agaricomycetes</taxon>
        <taxon>Agaricomycetidae</taxon>
        <taxon>Agaricales</taxon>
        <taxon>Marasmiineae</taxon>
        <taxon>Omphalotaceae</taxon>
        <taxon>Collybiopsis</taxon>
    </lineage>
</organism>
<keyword evidence="3" id="KW-1185">Reference proteome</keyword>
<proteinExistence type="predicted"/>
<evidence type="ECO:0000256" key="1">
    <source>
        <dbReference type="SAM" id="MobiDB-lite"/>
    </source>
</evidence>
<evidence type="ECO:0000313" key="3">
    <source>
        <dbReference type="Proteomes" id="UP000518752"/>
    </source>
</evidence>
<sequence>MPSSKLPRSNVPRPDLPTSDLEGKPSANAPVTEERFSRVYASTTSDSDLKVQPSNAAVIEVIVNAARPSVSTVPKIIRGDFFTAASNLDFNGEGDYNQIEGDYVDEVYEDDTTSFDTEDNPESVVAQGRTAKGKALARPTMPTGPTPELAPGTVVEGEFFAGAHHFTVGGTARFNAVKGNFVKTRSNRRNAPNGATRRRPAPPTQASPPIYEQRETPVVKGKFFAAAHTAVFDGNHEFNSISGDMIQTKYTFEADKHDVGYTDENP</sequence>
<feature type="region of interest" description="Disordered" evidence="1">
    <location>
        <begin position="128"/>
        <end position="148"/>
    </location>
</feature>
<gene>
    <name evidence="2" type="ORF">D9757_011117</name>
</gene>
<accession>A0A8H5GXF1</accession>